<dbReference type="Pfam" id="PF11162">
    <property type="entry name" value="DUF2946"/>
    <property type="match status" value="1"/>
</dbReference>
<evidence type="ECO:0000313" key="3">
    <source>
        <dbReference type="EMBL" id="SNU81954.1"/>
    </source>
</evidence>
<name>A0A239SB03_9BURK</name>
<protein>
    <submittedName>
        <fullName evidence="3">Protein of uncharacterized function (DUF2946)</fullName>
    </submittedName>
</protein>
<accession>A0A239SB03</accession>
<sequence length="169" mass="18024">MRKLRQHRVAIGIALLAILLAALMPAIAQWRAAMQTDPFAVYCTVQGTQASLGTNTTPRVDAQREPVYDGHSGHDEAQAPPAPTPAHVQPTGLHSEHGNDGHSLDSADHWEKCGYCALWTHQPLVTTAFHLPPPAAPAGIVAAPQAPLPHFPRARFSDALARAPPLLAV</sequence>
<evidence type="ECO:0000256" key="2">
    <source>
        <dbReference type="SAM" id="SignalP"/>
    </source>
</evidence>
<feature type="signal peptide" evidence="2">
    <location>
        <begin position="1"/>
        <end position="28"/>
    </location>
</feature>
<evidence type="ECO:0000313" key="4">
    <source>
        <dbReference type="Proteomes" id="UP000215126"/>
    </source>
</evidence>
<gene>
    <name evidence="3" type="ORF">SAMEA4530655_00727</name>
</gene>
<feature type="chain" id="PRO_5011448509" evidence="2">
    <location>
        <begin position="29"/>
        <end position="169"/>
    </location>
</feature>
<proteinExistence type="predicted"/>
<dbReference type="EMBL" id="LT906435">
    <property type="protein sequence ID" value="SNU81954.1"/>
    <property type="molecule type" value="Genomic_DNA"/>
</dbReference>
<dbReference type="GeneID" id="88093415"/>
<reference evidence="3 4" key="1">
    <citation type="submission" date="2017-06" db="EMBL/GenBank/DDBJ databases">
        <authorList>
            <consortium name="Pathogen Informatics"/>
        </authorList>
    </citation>
    <scope>NUCLEOTIDE SEQUENCE [LARGE SCALE GENOMIC DNA]</scope>
    <source>
        <strain evidence="3 4">NCTC13161</strain>
    </source>
</reference>
<feature type="compositionally biased region" description="Basic and acidic residues" evidence="1">
    <location>
        <begin position="94"/>
        <end position="103"/>
    </location>
</feature>
<dbReference type="AlphaFoldDB" id="A0A239SB03"/>
<dbReference type="OrthoDB" id="8538365at2"/>
<dbReference type="RefSeq" id="WP_039395869.1">
    <property type="nucleotide sequence ID" value="NZ_CABPRX010000001.1"/>
</dbReference>
<dbReference type="InterPro" id="IPR021333">
    <property type="entry name" value="DUF2946"/>
</dbReference>
<keyword evidence="2" id="KW-0732">Signal</keyword>
<keyword evidence="4" id="KW-1185">Reference proteome</keyword>
<feature type="region of interest" description="Disordered" evidence="1">
    <location>
        <begin position="64"/>
        <end position="103"/>
    </location>
</feature>
<dbReference type="Proteomes" id="UP000215126">
    <property type="component" value="Chromosome 1"/>
</dbReference>
<feature type="compositionally biased region" description="Basic and acidic residues" evidence="1">
    <location>
        <begin position="64"/>
        <end position="77"/>
    </location>
</feature>
<dbReference type="KEGG" id="pspu:NA29_07930"/>
<evidence type="ECO:0000256" key="1">
    <source>
        <dbReference type="SAM" id="MobiDB-lite"/>
    </source>
</evidence>
<organism evidence="3 4">
    <name type="scientific">Pandoraea sputorum</name>
    <dbReference type="NCBI Taxonomy" id="93222"/>
    <lineage>
        <taxon>Bacteria</taxon>
        <taxon>Pseudomonadati</taxon>
        <taxon>Pseudomonadota</taxon>
        <taxon>Betaproteobacteria</taxon>
        <taxon>Burkholderiales</taxon>
        <taxon>Burkholderiaceae</taxon>
        <taxon>Pandoraea</taxon>
    </lineage>
</organism>